<evidence type="ECO:0000313" key="3">
    <source>
        <dbReference type="EMBL" id="JAG15469.1"/>
    </source>
</evidence>
<proteinExistence type="predicted"/>
<accession>A0A0A9X647</accession>
<keyword evidence="3" id="KW-0449">Lipoprotein</keyword>
<feature type="region of interest" description="Disordered" evidence="1">
    <location>
        <begin position="41"/>
        <end position="69"/>
    </location>
</feature>
<dbReference type="AlphaFoldDB" id="A0A0A9X647"/>
<protein>
    <submittedName>
        <fullName evidence="3">Apolipoprotein A-IV</fullName>
    </submittedName>
</protein>
<dbReference type="EMBL" id="GBHO01032165">
    <property type="protein sequence ID" value="JAG11439.1"/>
    <property type="molecule type" value="Transcribed_RNA"/>
</dbReference>
<reference evidence="3" key="1">
    <citation type="journal article" date="2014" name="PLoS ONE">
        <title>Transcriptome-Based Identification of ABC Transporters in the Western Tarnished Plant Bug Lygus hesperus.</title>
        <authorList>
            <person name="Hull J.J."/>
            <person name="Chaney K."/>
            <person name="Geib S.M."/>
            <person name="Fabrick J.A."/>
            <person name="Brent C.S."/>
            <person name="Walsh D."/>
            <person name="Lavine L.C."/>
        </authorList>
    </citation>
    <scope>NUCLEOTIDE SEQUENCE</scope>
</reference>
<name>A0A0A9X647_LYGHE</name>
<dbReference type="EMBL" id="GBHO01028135">
    <property type="protein sequence ID" value="JAG15469.1"/>
    <property type="molecule type" value="Transcribed_RNA"/>
</dbReference>
<gene>
    <name evidence="3" type="primary">APOA4_1</name>
    <name evidence="2" type="synonym">APOA4_0</name>
    <name evidence="2" type="ORF">CM83_74741</name>
    <name evidence="3" type="ORF">CM83_74743</name>
</gene>
<organism evidence="3">
    <name type="scientific">Lygus hesperus</name>
    <name type="common">Western plant bug</name>
    <dbReference type="NCBI Taxonomy" id="30085"/>
    <lineage>
        <taxon>Eukaryota</taxon>
        <taxon>Metazoa</taxon>
        <taxon>Ecdysozoa</taxon>
        <taxon>Arthropoda</taxon>
        <taxon>Hexapoda</taxon>
        <taxon>Insecta</taxon>
        <taxon>Pterygota</taxon>
        <taxon>Neoptera</taxon>
        <taxon>Paraneoptera</taxon>
        <taxon>Hemiptera</taxon>
        <taxon>Heteroptera</taxon>
        <taxon>Panheteroptera</taxon>
        <taxon>Cimicomorpha</taxon>
        <taxon>Miridae</taxon>
        <taxon>Mirini</taxon>
        <taxon>Lygus</taxon>
    </lineage>
</organism>
<evidence type="ECO:0000256" key="1">
    <source>
        <dbReference type="SAM" id="MobiDB-lite"/>
    </source>
</evidence>
<reference evidence="3" key="2">
    <citation type="submission" date="2014-07" db="EMBL/GenBank/DDBJ databases">
        <authorList>
            <person name="Hull J."/>
        </authorList>
    </citation>
    <scope>NUCLEOTIDE SEQUENCE</scope>
</reference>
<sequence length="110" mass="12361">MEAAANMSNEAEEMRISEEQQWAELLRSIQRYHRECQRRHNAELEDGLPVASPRQAPAPEEGRYVSASSNKLRGRMPELVVSFSNGRVPVGVGGLSRDWIPRPPPSQPLL</sequence>
<evidence type="ECO:0000313" key="2">
    <source>
        <dbReference type="EMBL" id="JAG11439.1"/>
    </source>
</evidence>